<sequence length="199" mass="23873">MKKEILDRIQQLGGNIDKVKGNSLQEDLQSIEFSHPLYTDYFEDELYGVDEFYANNRELYQDNKKDFYDRLLDHFFSDHELPYGQDFYRNFLFTPFKEGTKDFEEFDGLIEEAEVREVVKGEDLDFICICYSYGYPDQFFICLTDPNPENPIVYSTDHEVFFSEIENEGTLEEFLKRYLTKDEFLEIVKNYIENEKTDK</sequence>
<dbReference type="EMBL" id="FOMH01000007">
    <property type="protein sequence ID" value="SFD39077.1"/>
    <property type="molecule type" value="Genomic_DNA"/>
</dbReference>
<organism evidence="1 2">
    <name type="scientific">Flavobacterium phragmitis</name>
    <dbReference type="NCBI Taxonomy" id="739143"/>
    <lineage>
        <taxon>Bacteria</taxon>
        <taxon>Pseudomonadati</taxon>
        <taxon>Bacteroidota</taxon>
        <taxon>Flavobacteriia</taxon>
        <taxon>Flavobacteriales</taxon>
        <taxon>Flavobacteriaceae</taxon>
        <taxon>Flavobacterium</taxon>
    </lineage>
</organism>
<dbReference type="AlphaFoldDB" id="A0A1I1RYA6"/>
<proteinExistence type="predicted"/>
<evidence type="ECO:0000313" key="1">
    <source>
        <dbReference type="EMBL" id="SFD39077.1"/>
    </source>
</evidence>
<accession>A0A1I1RYA6</accession>
<dbReference type="STRING" id="739143.SAMN05216297_107213"/>
<reference evidence="2" key="1">
    <citation type="submission" date="2016-10" db="EMBL/GenBank/DDBJ databases">
        <authorList>
            <person name="Varghese N."/>
            <person name="Submissions S."/>
        </authorList>
    </citation>
    <scope>NUCLEOTIDE SEQUENCE [LARGE SCALE GENOMIC DNA]</scope>
    <source>
        <strain evidence="2">CGMCC 1.10370</strain>
    </source>
</reference>
<name>A0A1I1RYA6_9FLAO</name>
<dbReference type="Proteomes" id="UP000199672">
    <property type="component" value="Unassembled WGS sequence"/>
</dbReference>
<dbReference type="RefSeq" id="WP_091494644.1">
    <property type="nucleotide sequence ID" value="NZ_FOMH01000007.1"/>
</dbReference>
<dbReference type="OrthoDB" id="879470at2"/>
<protein>
    <submittedName>
        <fullName evidence="1">Uncharacterized protein</fullName>
    </submittedName>
</protein>
<gene>
    <name evidence="1" type="ORF">SAMN05216297_107213</name>
</gene>
<keyword evidence="2" id="KW-1185">Reference proteome</keyword>
<evidence type="ECO:0000313" key="2">
    <source>
        <dbReference type="Proteomes" id="UP000199672"/>
    </source>
</evidence>